<organism evidence="3 4">
    <name type="scientific">Pararge aegeria aegeria</name>
    <dbReference type="NCBI Taxonomy" id="348720"/>
    <lineage>
        <taxon>Eukaryota</taxon>
        <taxon>Metazoa</taxon>
        <taxon>Ecdysozoa</taxon>
        <taxon>Arthropoda</taxon>
        <taxon>Hexapoda</taxon>
        <taxon>Insecta</taxon>
        <taxon>Pterygota</taxon>
        <taxon>Neoptera</taxon>
        <taxon>Endopterygota</taxon>
        <taxon>Lepidoptera</taxon>
        <taxon>Glossata</taxon>
        <taxon>Ditrysia</taxon>
        <taxon>Papilionoidea</taxon>
        <taxon>Nymphalidae</taxon>
        <taxon>Satyrinae</taxon>
        <taxon>Satyrini</taxon>
        <taxon>Parargina</taxon>
        <taxon>Pararge</taxon>
    </lineage>
</organism>
<proteinExistence type="predicted"/>
<evidence type="ECO:0000313" key="3">
    <source>
        <dbReference type="EMBL" id="CAH2217227.1"/>
    </source>
</evidence>
<keyword evidence="4" id="KW-1185">Reference proteome</keyword>
<sequence>MLSCRSCLLFRDKTKPMSYSRLYCSYLCTTDRAVDLQHSVYKEMANADAPAPWMQWEQYDIFPGSFEKCSLLTAALTNLGLYLLMFLGFVNQLLFKPKVATERNREVSVHRNPTPHSACGYPSSPELS</sequence>
<accession>A0A8S4QVT9</accession>
<evidence type="ECO:0000256" key="1">
    <source>
        <dbReference type="SAM" id="MobiDB-lite"/>
    </source>
</evidence>
<dbReference type="OrthoDB" id="65434at2759"/>
<dbReference type="EMBL" id="CAKXAJ010017847">
    <property type="protein sequence ID" value="CAH2217227.1"/>
    <property type="molecule type" value="Genomic_DNA"/>
</dbReference>
<dbReference type="Proteomes" id="UP000838756">
    <property type="component" value="Unassembled WGS sequence"/>
</dbReference>
<keyword evidence="2" id="KW-0812">Transmembrane</keyword>
<name>A0A8S4QVT9_9NEOP</name>
<evidence type="ECO:0000256" key="2">
    <source>
        <dbReference type="SAM" id="Phobius"/>
    </source>
</evidence>
<evidence type="ECO:0000313" key="4">
    <source>
        <dbReference type="Proteomes" id="UP000838756"/>
    </source>
</evidence>
<protein>
    <submittedName>
        <fullName evidence="3">Jg21365 protein</fullName>
    </submittedName>
</protein>
<feature type="transmembrane region" description="Helical" evidence="2">
    <location>
        <begin position="71"/>
        <end position="95"/>
    </location>
</feature>
<feature type="region of interest" description="Disordered" evidence="1">
    <location>
        <begin position="104"/>
        <end position="128"/>
    </location>
</feature>
<dbReference type="AlphaFoldDB" id="A0A8S4QVT9"/>
<keyword evidence="2" id="KW-0472">Membrane</keyword>
<reference evidence="3" key="1">
    <citation type="submission" date="2022-03" db="EMBL/GenBank/DDBJ databases">
        <authorList>
            <person name="Lindestad O."/>
        </authorList>
    </citation>
    <scope>NUCLEOTIDE SEQUENCE</scope>
</reference>
<keyword evidence="2" id="KW-1133">Transmembrane helix</keyword>
<gene>
    <name evidence="3" type="primary">jg21365</name>
    <name evidence="3" type="ORF">PAEG_LOCUS5143</name>
</gene>
<comment type="caution">
    <text evidence="3">The sequence shown here is derived from an EMBL/GenBank/DDBJ whole genome shotgun (WGS) entry which is preliminary data.</text>
</comment>